<evidence type="ECO:0000256" key="1">
    <source>
        <dbReference type="ARBA" id="ARBA00022553"/>
    </source>
</evidence>
<keyword evidence="1 2" id="KW-0597">Phosphoprotein</keyword>
<dbReference type="InterPro" id="IPR050595">
    <property type="entry name" value="Bact_response_regulator"/>
</dbReference>
<dbReference type="Proteomes" id="UP000290365">
    <property type="component" value="Chromosome"/>
</dbReference>
<dbReference type="AlphaFoldDB" id="A0A4P6K123"/>
<proteinExistence type="predicted"/>
<name>A0A4P6K123_KTERU</name>
<dbReference type="Pfam" id="PF00072">
    <property type="entry name" value="Response_reg"/>
    <property type="match status" value="1"/>
</dbReference>
<evidence type="ECO:0000259" key="3">
    <source>
        <dbReference type="PROSITE" id="PS50110"/>
    </source>
</evidence>
<reference evidence="4 5" key="1">
    <citation type="submission" date="2019-01" db="EMBL/GenBank/DDBJ databases">
        <title>Ktedonosporobacter rubrisoli SCAWS-G2.</title>
        <authorList>
            <person name="Huang Y."/>
            <person name="Yan B."/>
        </authorList>
    </citation>
    <scope>NUCLEOTIDE SEQUENCE [LARGE SCALE GENOMIC DNA]</scope>
    <source>
        <strain evidence="4 5">SCAWS-G2</strain>
    </source>
</reference>
<dbReference type="Gene3D" id="3.40.50.2300">
    <property type="match status" value="1"/>
</dbReference>
<keyword evidence="5" id="KW-1185">Reference proteome</keyword>
<sequence>MRCSQAAIMEASMKCQKNVDSVVVLDEEYMTPAFTRSQPYVLVADDDRDILAVIMLLLETEGYAGLGFADSRKVLPFLMQAEQGLEKDLRLPAVVLLDLMMPGISGYDIAAWLNMHPWGAHVPVIVMTADDRIHSASDIRGASDWLSKPFQIDVLLEKLERYLAPSRLP</sequence>
<accession>A0A4P6K123</accession>
<dbReference type="GO" id="GO:0000160">
    <property type="term" value="P:phosphorelay signal transduction system"/>
    <property type="evidence" value="ECO:0007669"/>
    <property type="project" value="InterPro"/>
</dbReference>
<dbReference type="SUPFAM" id="SSF52172">
    <property type="entry name" value="CheY-like"/>
    <property type="match status" value="1"/>
</dbReference>
<dbReference type="SMART" id="SM00448">
    <property type="entry name" value="REC"/>
    <property type="match status" value="1"/>
</dbReference>
<protein>
    <submittedName>
        <fullName evidence="4">Response regulator</fullName>
    </submittedName>
</protein>
<dbReference type="EMBL" id="CP035758">
    <property type="protein sequence ID" value="QBD81898.1"/>
    <property type="molecule type" value="Genomic_DNA"/>
</dbReference>
<gene>
    <name evidence="4" type="ORF">EPA93_40360</name>
</gene>
<dbReference type="InterPro" id="IPR001789">
    <property type="entry name" value="Sig_transdc_resp-reg_receiver"/>
</dbReference>
<feature type="domain" description="Response regulatory" evidence="3">
    <location>
        <begin position="40"/>
        <end position="163"/>
    </location>
</feature>
<dbReference type="OrthoDB" id="9808843at2"/>
<evidence type="ECO:0000313" key="5">
    <source>
        <dbReference type="Proteomes" id="UP000290365"/>
    </source>
</evidence>
<dbReference type="PROSITE" id="PS50110">
    <property type="entry name" value="RESPONSE_REGULATORY"/>
    <property type="match status" value="1"/>
</dbReference>
<dbReference type="PANTHER" id="PTHR44591:SF3">
    <property type="entry name" value="RESPONSE REGULATORY DOMAIN-CONTAINING PROTEIN"/>
    <property type="match status" value="1"/>
</dbReference>
<evidence type="ECO:0000256" key="2">
    <source>
        <dbReference type="PROSITE-ProRule" id="PRU00169"/>
    </source>
</evidence>
<dbReference type="KEGG" id="kbs:EPA93_40360"/>
<organism evidence="4 5">
    <name type="scientific">Ktedonosporobacter rubrisoli</name>
    <dbReference type="NCBI Taxonomy" id="2509675"/>
    <lineage>
        <taxon>Bacteria</taxon>
        <taxon>Bacillati</taxon>
        <taxon>Chloroflexota</taxon>
        <taxon>Ktedonobacteria</taxon>
        <taxon>Ktedonobacterales</taxon>
        <taxon>Ktedonosporobacteraceae</taxon>
        <taxon>Ktedonosporobacter</taxon>
    </lineage>
</organism>
<feature type="modified residue" description="4-aspartylphosphate" evidence="2">
    <location>
        <position position="98"/>
    </location>
</feature>
<dbReference type="InterPro" id="IPR011006">
    <property type="entry name" value="CheY-like_superfamily"/>
</dbReference>
<evidence type="ECO:0000313" key="4">
    <source>
        <dbReference type="EMBL" id="QBD81898.1"/>
    </source>
</evidence>
<dbReference type="PANTHER" id="PTHR44591">
    <property type="entry name" value="STRESS RESPONSE REGULATOR PROTEIN 1"/>
    <property type="match status" value="1"/>
</dbReference>